<accession>R7ULQ2</accession>
<comment type="similarity">
    <text evidence="2">Belongs to the TMCO4 family.</text>
</comment>
<dbReference type="EnsemblMetazoa" id="CapteT150011">
    <property type="protein sequence ID" value="CapteP150011"/>
    <property type="gene ID" value="CapteG150011"/>
</dbReference>
<evidence type="ECO:0000313" key="8">
    <source>
        <dbReference type="EMBL" id="ELU07125.1"/>
    </source>
</evidence>
<keyword evidence="5 7" id="KW-0472">Membrane</keyword>
<proteinExistence type="inferred from homology"/>
<dbReference type="InterPro" id="IPR007941">
    <property type="entry name" value="DUF726"/>
</dbReference>
<reference evidence="8 10" key="2">
    <citation type="journal article" date="2013" name="Nature">
        <title>Insights into bilaterian evolution from three spiralian genomes.</title>
        <authorList>
            <person name="Simakov O."/>
            <person name="Marletaz F."/>
            <person name="Cho S.J."/>
            <person name="Edsinger-Gonzales E."/>
            <person name="Havlak P."/>
            <person name="Hellsten U."/>
            <person name="Kuo D.H."/>
            <person name="Larsson T."/>
            <person name="Lv J."/>
            <person name="Arendt D."/>
            <person name="Savage R."/>
            <person name="Osoegawa K."/>
            <person name="de Jong P."/>
            <person name="Grimwood J."/>
            <person name="Chapman J.A."/>
            <person name="Shapiro H."/>
            <person name="Aerts A."/>
            <person name="Otillar R.P."/>
            <person name="Terry A.Y."/>
            <person name="Boore J.L."/>
            <person name="Grigoriev I.V."/>
            <person name="Lindberg D.R."/>
            <person name="Seaver E.C."/>
            <person name="Weisblat D.A."/>
            <person name="Putnam N.H."/>
            <person name="Rokhsar D.S."/>
        </authorList>
    </citation>
    <scope>NUCLEOTIDE SEQUENCE</scope>
    <source>
        <strain evidence="8 10">I ESC-2004</strain>
    </source>
</reference>
<protein>
    <recommendedName>
        <fullName evidence="11">Transmembrane and coiled-coil domain-containing protein 4</fullName>
    </recommendedName>
</protein>
<dbReference type="PANTHER" id="PTHR17920:SF3">
    <property type="entry name" value="TRANSMEMBRANE AND COILED-COIL DOMAIN-CONTAINING PROTEIN 4"/>
    <property type="match status" value="1"/>
</dbReference>
<dbReference type="Proteomes" id="UP000014760">
    <property type="component" value="Unassembled WGS sequence"/>
</dbReference>
<keyword evidence="4 7" id="KW-1133">Transmembrane helix</keyword>
<dbReference type="SUPFAM" id="SSF53474">
    <property type="entry name" value="alpha/beta-Hydrolases"/>
    <property type="match status" value="1"/>
</dbReference>
<evidence type="ECO:0000256" key="3">
    <source>
        <dbReference type="ARBA" id="ARBA00022692"/>
    </source>
</evidence>
<sequence length="531" mass="58309">MLAIAKGECHLENADAFVDSLKQEKLAQQSSLQIYPQNLLIQALKDGCYDARLRVLAKYMSLLLHVDWPLMQEFEDSIMDSLQEEEHKVSAEEKKETADKESKRNLKRYALIGLATVGGGTLIGLTGGLAAPFIAAGAGAIIGGAGAAALGSTVGIAIIGSLFGVAGAGLTGYKMKKRVGGIEEFEFEPLSEGRQLHVTIAVSGWLAEDNPGWWFYFKAAWKCLASSREQYVLRFESKYLKELGKAINYLYQFAINTAAQEALKYTVLQGLLAAVAWPATLLTAASVIDNPWSVCTSRSINVGRQLANVLLSREQGKRPVTLIGFSLGARVIFYCLEEMAKRKNCEGIIEDVILLGAPVTGHAESWQPFEKVVSGRIVNGYCKGDWLLKFLYRTTSVQMSIAGLQPVKWDNRRMHNIDLSDVVNGHLDYMAKIQDILNVVSVTTKVIPKDTSTDSLRKWVQIHKGSSTNAKKQPLLAQDGNENLHEKDLEKEMNSHAKVLEGENGNPEGELVADIADIHLDSQELTKDKLS</sequence>
<evidence type="ECO:0000256" key="5">
    <source>
        <dbReference type="ARBA" id="ARBA00023136"/>
    </source>
</evidence>
<comment type="subcellular location">
    <subcellularLocation>
        <location evidence="1">Membrane</location>
        <topology evidence="1">Multi-pass membrane protein</topology>
    </subcellularLocation>
</comment>
<evidence type="ECO:0000313" key="10">
    <source>
        <dbReference type="Proteomes" id="UP000014760"/>
    </source>
</evidence>
<evidence type="ECO:0000256" key="1">
    <source>
        <dbReference type="ARBA" id="ARBA00004141"/>
    </source>
</evidence>
<dbReference type="OMA" id="AGLYSYC"/>
<name>R7ULQ2_CAPTE</name>
<reference evidence="10" key="1">
    <citation type="submission" date="2012-12" db="EMBL/GenBank/DDBJ databases">
        <authorList>
            <person name="Hellsten U."/>
            <person name="Grimwood J."/>
            <person name="Chapman J.A."/>
            <person name="Shapiro H."/>
            <person name="Aerts A."/>
            <person name="Otillar R.P."/>
            <person name="Terry A.Y."/>
            <person name="Boore J.L."/>
            <person name="Simakov O."/>
            <person name="Marletaz F."/>
            <person name="Cho S.-J."/>
            <person name="Edsinger-Gonzales E."/>
            <person name="Havlak P."/>
            <person name="Kuo D.-H."/>
            <person name="Larsson T."/>
            <person name="Lv J."/>
            <person name="Arendt D."/>
            <person name="Savage R."/>
            <person name="Osoegawa K."/>
            <person name="de Jong P."/>
            <person name="Lindberg D.R."/>
            <person name="Seaver E.C."/>
            <person name="Weisblat D.A."/>
            <person name="Putnam N.H."/>
            <person name="Grigoriev I.V."/>
            <person name="Rokhsar D.S."/>
        </authorList>
    </citation>
    <scope>NUCLEOTIDE SEQUENCE</scope>
    <source>
        <strain evidence="10">I ESC-2004</strain>
    </source>
</reference>
<dbReference type="AlphaFoldDB" id="R7ULQ2"/>
<feature type="transmembrane region" description="Helical" evidence="7">
    <location>
        <begin position="141"/>
        <end position="168"/>
    </location>
</feature>
<dbReference type="HOGENOM" id="CLU_016865_0_2_1"/>
<keyword evidence="3 7" id="KW-0812">Transmembrane</keyword>
<keyword evidence="10" id="KW-1185">Reference proteome</keyword>
<gene>
    <name evidence="8" type="ORF">CAPTEDRAFT_150011</name>
</gene>
<dbReference type="STRING" id="283909.R7ULQ2"/>
<dbReference type="InterPro" id="IPR029058">
    <property type="entry name" value="AB_hydrolase_fold"/>
</dbReference>
<feature type="transmembrane region" description="Helical" evidence="7">
    <location>
        <begin position="109"/>
        <end position="135"/>
    </location>
</feature>
<dbReference type="Pfam" id="PF05277">
    <property type="entry name" value="DUF726"/>
    <property type="match status" value="1"/>
</dbReference>
<evidence type="ECO:0000256" key="6">
    <source>
        <dbReference type="SAM" id="MobiDB-lite"/>
    </source>
</evidence>
<dbReference type="EMBL" id="KB300141">
    <property type="protein sequence ID" value="ELU07125.1"/>
    <property type="molecule type" value="Genomic_DNA"/>
</dbReference>
<reference evidence="9" key="3">
    <citation type="submission" date="2015-06" db="UniProtKB">
        <authorList>
            <consortium name="EnsemblMetazoa"/>
        </authorList>
    </citation>
    <scope>IDENTIFICATION</scope>
</reference>
<dbReference type="GO" id="GO:0016020">
    <property type="term" value="C:membrane"/>
    <property type="evidence" value="ECO:0007669"/>
    <property type="project" value="UniProtKB-SubCell"/>
</dbReference>
<feature type="compositionally biased region" description="Basic and acidic residues" evidence="6">
    <location>
        <begin position="489"/>
        <end position="501"/>
    </location>
</feature>
<evidence type="ECO:0000256" key="4">
    <source>
        <dbReference type="ARBA" id="ARBA00022989"/>
    </source>
</evidence>
<evidence type="ECO:0000313" key="9">
    <source>
        <dbReference type="EnsemblMetazoa" id="CapteP150011"/>
    </source>
</evidence>
<evidence type="ECO:0008006" key="11">
    <source>
        <dbReference type="Google" id="ProtNLM"/>
    </source>
</evidence>
<dbReference type="OrthoDB" id="277931at2759"/>
<feature type="region of interest" description="Disordered" evidence="6">
    <location>
        <begin position="489"/>
        <end position="508"/>
    </location>
</feature>
<dbReference type="EMBL" id="AMQN01007175">
    <property type="status" value="NOT_ANNOTATED_CDS"/>
    <property type="molecule type" value="Genomic_DNA"/>
</dbReference>
<dbReference type="PANTHER" id="PTHR17920">
    <property type="entry name" value="TRANSMEMBRANE AND COILED-COIL DOMAIN-CONTAINING PROTEIN 4 TMCO4"/>
    <property type="match status" value="1"/>
</dbReference>
<evidence type="ECO:0000256" key="2">
    <source>
        <dbReference type="ARBA" id="ARBA00009824"/>
    </source>
</evidence>
<evidence type="ECO:0000256" key="7">
    <source>
        <dbReference type="SAM" id="Phobius"/>
    </source>
</evidence>
<organism evidence="8">
    <name type="scientific">Capitella teleta</name>
    <name type="common">Polychaete worm</name>
    <dbReference type="NCBI Taxonomy" id="283909"/>
    <lineage>
        <taxon>Eukaryota</taxon>
        <taxon>Metazoa</taxon>
        <taxon>Spiralia</taxon>
        <taxon>Lophotrochozoa</taxon>
        <taxon>Annelida</taxon>
        <taxon>Polychaeta</taxon>
        <taxon>Sedentaria</taxon>
        <taxon>Scolecida</taxon>
        <taxon>Capitellidae</taxon>
        <taxon>Capitella</taxon>
    </lineage>
</organism>